<dbReference type="AlphaFoldDB" id="A0A9E8RXX5"/>
<dbReference type="Gene3D" id="3.40.50.720">
    <property type="entry name" value="NAD(P)-binding Rossmann-like Domain"/>
    <property type="match status" value="1"/>
</dbReference>
<dbReference type="InterPro" id="IPR036291">
    <property type="entry name" value="NAD(P)-bd_dom_sf"/>
</dbReference>
<dbReference type="PROSITE" id="PS00061">
    <property type="entry name" value="ADH_SHORT"/>
    <property type="match status" value="1"/>
</dbReference>
<dbReference type="InterPro" id="IPR020904">
    <property type="entry name" value="Sc_DH/Rdtase_CS"/>
</dbReference>
<accession>A0A9E8RXX5</accession>
<proteinExistence type="inferred from homology"/>
<sequence>MFTNRTIIVTGGANGIGKEIAIQFANHGGNVVIADRDTMNGKKLEADLANSGKKCLFVETDVKKERDIIRLVETTLQVYGTIDVLVNNAGISKFHSFFDLSVAEWDEVIQTNLRSVFLCSREAAKRMKSKGGCIINIASTRAFMSEANTEGYSASKGGILSLTHAMAASLHPYRIRVNSVSPGWIHTGNSEELSEQDHLQHWSGRVGKPEDIARACLFLADSKNDFITGQNITIDGGMTRKMIYE</sequence>
<dbReference type="EC" id="1.1.1.47" evidence="3"/>
<dbReference type="NCBIfam" id="NF005559">
    <property type="entry name" value="PRK07231.1"/>
    <property type="match status" value="1"/>
</dbReference>
<organism evidence="3 4">
    <name type="scientific">Fervidibacillus halotolerans</name>
    <dbReference type="NCBI Taxonomy" id="2980027"/>
    <lineage>
        <taxon>Bacteria</taxon>
        <taxon>Bacillati</taxon>
        <taxon>Bacillota</taxon>
        <taxon>Bacilli</taxon>
        <taxon>Bacillales</taxon>
        <taxon>Bacillaceae</taxon>
        <taxon>Fervidibacillus</taxon>
    </lineage>
</organism>
<dbReference type="FunFam" id="3.40.50.720:FF:000084">
    <property type="entry name" value="Short-chain dehydrogenase reductase"/>
    <property type="match status" value="1"/>
</dbReference>
<dbReference type="Proteomes" id="UP001164726">
    <property type="component" value="Chromosome"/>
</dbReference>
<comment type="similarity">
    <text evidence="1">Belongs to the short-chain dehydrogenases/reductases (SDR) family.</text>
</comment>
<protein>
    <submittedName>
        <fullName evidence="3">Glucose 1-dehydrogenase</fullName>
        <ecNumber evidence="3">1.1.1.47</ecNumber>
    </submittedName>
</protein>
<keyword evidence="4" id="KW-1185">Reference proteome</keyword>
<dbReference type="EMBL" id="CP106877">
    <property type="protein sequence ID" value="WAA13215.1"/>
    <property type="molecule type" value="Genomic_DNA"/>
</dbReference>
<name>A0A9E8RXX5_9BACI</name>
<dbReference type="PRINTS" id="PR00080">
    <property type="entry name" value="SDRFAMILY"/>
</dbReference>
<gene>
    <name evidence="3" type="ORF">OE105_03570</name>
</gene>
<dbReference type="CDD" id="cd05233">
    <property type="entry name" value="SDR_c"/>
    <property type="match status" value="1"/>
</dbReference>
<dbReference type="PANTHER" id="PTHR42760">
    <property type="entry name" value="SHORT-CHAIN DEHYDROGENASES/REDUCTASES FAMILY MEMBER"/>
    <property type="match status" value="1"/>
</dbReference>
<evidence type="ECO:0000256" key="1">
    <source>
        <dbReference type="ARBA" id="ARBA00006484"/>
    </source>
</evidence>
<evidence type="ECO:0000313" key="4">
    <source>
        <dbReference type="Proteomes" id="UP001164726"/>
    </source>
</evidence>
<dbReference type="InterPro" id="IPR002347">
    <property type="entry name" value="SDR_fam"/>
</dbReference>
<evidence type="ECO:0000313" key="3">
    <source>
        <dbReference type="EMBL" id="WAA13215.1"/>
    </source>
</evidence>
<dbReference type="GO" id="GO:0008206">
    <property type="term" value="P:bile acid metabolic process"/>
    <property type="evidence" value="ECO:0007669"/>
    <property type="project" value="UniProtKB-ARBA"/>
</dbReference>
<dbReference type="GO" id="GO:0047936">
    <property type="term" value="F:glucose 1-dehydrogenase [NAD(P)+] activity"/>
    <property type="evidence" value="ECO:0007669"/>
    <property type="project" value="UniProtKB-EC"/>
</dbReference>
<evidence type="ECO:0000256" key="2">
    <source>
        <dbReference type="ARBA" id="ARBA00023002"/>
    </source>
</evidence>
<dbReference type="RefSeq" id="WP_275421365.1">
    <property type="nucleotide sequence ID" value="NZ_CP106877.1"/>
</dbReference>
<dbReference type="PRINTS" id="PR00081">
    <property type="entry name" value="GDHRDH"/>
</dbReference>
<dbReference type="SUPFAM" id="SSF51735">
    <property type="entry name" value="NAD(P)-binding Rossmann-fold domains"/>
    <property type="match status" value="1"/>
</dbReference>
<keyword evidence="2 3" id="KW-0560">Oxidoreductase</keyword>
<reference evidence="3" key="1">
    <citation type="submission" date="2022-09" db="EMBL/GenBank/DDBJ databases">
        <title>Complete Genomes of Fervidibacillus albus and Fervidibacillus halotolerans isolated from tidal flat sediments.</title>
        <authorList>
            <person name="Kwon K.K."/>
            <person name="Yang S.-H."/>
            <person name="Park M.J."/>
            <person name="Oh H.-M."/>
        </authorList>
    </citation>
    <scope>NUCLEOTIDE SEQUENCE</scope>
    <source>
        <strain evidence="3">MEBiC13594</strain>
    </source>
</reference>
<dbReference type="Pfam" id="PF13561">
    <property type="entry name" value="adh_short_C2"/>
    <property type="match status" value="1"/>
</dbReference>
<dbReference type="KEGG" id="fhl:OE105_03570"/>